<dbReference type="RefSeq" id="WP_105987380.1">
    <property type="nucleotide sequence ID" value="NZ_QUBF01000001.1"/>
</dbReference>
<proteinExistence type="inferred from homology"/>
<evidence type="ECO:0000256" key="2">
    <source>
        <dbReference type="ARBA" id="ARBA00008488"/>
    </source>
</evidence>
<dbReference type="InterPro" id="IPR005744">
    <property type="entry name" value="Hy-lIII"/>
</dbReference>
<feature type="transmembrane region" description="Helical" evidence="7">
    <location>
        <begin position="120"/>
        <end position="137"/>
    </location>
</feature>
<evidence type="ECO:0000256" key="5">
    <source>
        <dbReference type="ARBA" id="ARBA00023136"/>
    </source>
</evidence>
<feature type="binding site" evidence="6">
    <location>
        <position position="205"/>
    </location>
    <ligand>
        <name>Zn(2+)</name>
        <dbReference type="ChEBI" id="CHEBI:29105"/>
    </ligand>
</feature>
<name>A0A9Q8MUC0_9LACO</name>
<comment type="similarity">
    <text evidence="2">Belongs to the UPF0073 (Hly-III) family.</text>
</comment>
<feature type="transmembrane region" description="Helical" evidence="7">
    <location>
        <begin position="149"/>
        <end position="168"/>
    </location>
</feature>
<keyword evidence="5 7" id="KW-0472">Membrane</keyword>
<dbReference type="Pfam" id="PF03006">
    <property type="entry name" value="HlyIII"/>
    <property type="match status" value="1"/>
</dbReference>
<evidence type="ECO:0000313" key="8">
    <source>
        <dbReference type="EMBL" id="TPR46181.1"/>
    </source>
</evidence>
<keyword evidence="6" id="KW-0862">Zinc</keyword>
<protein>
    <submittedName>
        <fullName evidence="8">Hemolysin III family protein</fullName>
    </submittedName>
</protein>
<gene>
    <name evidence="8" type="ORF">DY130_01300</name>
</gene>
<organism evidence="8 9">
    <name type="scientific">Apilactobacillus micheneri</name>
    <dbReference type="NCBI Taxonomy" id="1899430"/>
    <lineage>
        <taxon>Bacteria</taxon>
        <taxon>Bacillati</taxon>
        <taxon>Bacillota</taxon>
        <taxon>Bacilli</taxon>
        <taxon>Lactobacillales</taxon>
        <taxon>Lactobacillaceae</taxon>
        <taxon>Apilactobacillus</taxon>
    </lineage>
</organism>
<evidence type="ECO:0000256" key="1">
    <source>
        <dbReference type="ARBA" id="ARBA00004127"/>
    </source>
</evidence>
<dbReference type="GO" id="GO:0016020">
    <property type="term" value="C:membrane"/>
    <property type="evidence" value="ECO:0007669"/>
    <property type="project" value="InterPro"/>
</dbReference>
<feature type="binding site" evidence="6">
    <location>
        <position position="79"/>
    </location>
    <ligand>
        <name>Zn(2+)</name>
        <dbReference type="ChEBI" id="CHEBI:29105"/>
    </ligand>
</feature>
<feature type="transmembrane region" description="Helical" evidence="7">
    <location>
        <begin position="174"/>
        <end position="194"/>
    </location>
</feature>
<evidence type="ECO:0000256" key="7">
    <source>
        <dbReference type="SAM" id="Phobius"/>
    </source>
</evidence>
<feature type="transmembrane region" description="Helical" evidence="7">
    <location>
        <begin position="61"/>
        <end position="84"/>
    </location>
</feature>
<dbReference type="NCBIfam" id="TIGR01065">
    <property type="entry name" value="hlyIII"/>
    <property type="match status" value="1"/>
</dbReference>
<feature type="transmembrane region" description="Helical" evidence="7">
    <location>
        <begin position="21"/>
        <end position="49"/>
    </location>
</feature>
<keyword evidence="6" id="KW-0479">Metal-binding</keyword>
<reference evidence="8" key="1">
    <citation type="submission" date="2018-08" db="EMBL/GenBank/DDBJ databases">
        <title>Comparative genomics of wild bee and flower associated Lactobacillus reveals potential adaptation to the bee host.</title>
        <authorList>
            <person name="Vuong H.Q."/>
            <person name="Mcfrederick Q.S."/>
        </authorList>
    </citation>
    <scope>NUCLEOTIDE SEQUENCE</scope>
    <source>
        <strain evidence="8">HV_63</strain>
    </source>
</reference>
<evidence type="ECO:0000256" key="3">
    <source>
        <dbReference type="ARBA" id="ARBA00022692"/>
    </source>
</evidence>
<feature type="binding site" evidence="6">
    <location>
        <position position="201"/>
    </location>
    <ligand>
        <name>Zn(2+)</name>
        <dbReference type="ChEBI" id="CHEBI:29105"/>
    </ligand>
</feature>
<dbReference type="GO" id="GO:0046872">
    <property type="term" value="F:metal ion binding"/>
    <property type="evidence" value="ECO:0007669"/>
    <property type="project" value="UniProtKB-KW"/>
</dbReference>
<evidence type="ECO:0000256" key="4">
    <source>
        <dbReference type="ARBA" id="ARBA00022989"/>
    </source>
</evidence>
<keyword evidence="3 7" id="KW-0812">Transmembrane</keyword>
<comment type="subcellular location">
    <subcellularLocation>
        <location evidence="1">Endomembrane system</location>
        <topology evidence="1">Multi-pass membrane protein</topology>
    </subcellularLocation>
</comment>
<dbReference type="EMBL" id="QUBG01000001">
    <property type="protein sequence ID" value="TPR46181.1"/>
    <property type="molecule type" value="Genomic_DNA"/>
</dbReference>
<dbReference type="GO" id="GO:0140911">
    <property type="term" value="F:pore-forming activity"/>
    <property type="evidence" value="ECO:0007669"/>
    <property type="project" value="InterPro"/>
</dbReference>
<dbReference type="PANTHER" id="PTHR20855:SF129">
    <property type="entry name" value="HEMOLYSIN-3 HOMOLOG"/>
    <property type="match status" value="1"/>
</dbReference>
<keyword evidence="4 7" id="KW-1133">Transmembrane helix</keyword>
<dbReference type="Proteomes" id="UP000784700">
    <property type="component" value="Unassembled WGS sequence"/>
</dbReference>
<dbReference type="InterPro" id="IPR004254">
    <property type="entry name" value="AdipoR/HlyIII-related"/>
</dbReference>
<evidence type="ECO:0000256" key="6">
    <source>
        <dbReference type="PIRSR" id="PIRSR604254-1"/>
    </source>
</evidence>
<dbReference type="GO" id="GO:0012505">
    <property type="term" value="C:endomembrane system"/>
    <property type="evidence" value="ECO:0007669"/>
    <property type="project" value="UniProtKB-SubCell"/>
</dbReference>
<feature type="transmembrane region" description="Helical" evidence="7">
    <location>
        <begin position="201"/>
        <end position="222"/>
    </location>
</feature>
<dbReference type="PANTHER" id="PTHR20855">
    <property type="entry name" value="ADIPOR/PROGESTIN RECEPTOR-RELATED"/>
    <property type="match status" value="1"/>
</dbReference>
<comment type="caution">
    <text evidence="8">The sequence shown here is derived from an EMBL/GenBank/DDBJ whole genome shotgun (WGS) entry which is preliminary data.</text>
</comment>
<accession>A0A9Q8MUC0</accession>
<dbReference type="AlphaFoldDB" id="A0A9Q8MUC0"/>
<evidence type="ECO:0000313" key="9">
    <source>
        <dbReference type="Proteomes" id="UP000784700"/>
    </source>
</evidence>
<sequence>MKNNNTISKNVTWVGSKNYFLLSEIFSAITHGIGVLLAIAGAICLIVHGSFEGGAMRITTFSIYGGMLILFYLASTLFHSLYFTGAEKLFQIFDHSAIYLLIAGTYTPYCLVAIQGWLGWTIFGIIWAVTIMGIVYKSIWMGKYKTLSTVMYVVMGWMCLLGIVRLYQYLGVNGFFLLLFGGIAFTLGAVIYSFKQIPFGHVIWHLFVLVGTIMMYFSIYLYV</sequence>
<feature type="transmembrane region" description="Helical" evidence="7">
    <location>
        <begin position="96"/>
        <end position="114"/>
    </location>
</feature>